<reference evidence="1 2" key="1">
    <citation type="journal article" date="2014" name="BMC Genomics">
        <title>Comparison of environmental and isolate Sulfobacillus genomes reveals diverse carbon, sulfur, nitrogen, and hydrogen metabolisms.</title>
        <authorList>
            <person name="Justice N.B."/>
            <person name="Norman A."/>
            <person name="Brown C.T."/>
            <person name="Singh A."/>
            <person name="Thomas B.C."/>
            <person name="Banfield J.F."/>
        </authorList>
    </citation>
    <scope>NUCLEOTIDE SEQUENCE [LARGE SCALE GENOMIC DNA]</scope>
    <source>
        <strain evidence="1">AMDSBA1</strain>
    </source>
</reference>
<gene>
    <name evidence="1" type="ORF">C7B43_16220</name>
</gene>
<name>A0A2T2WU33_9FIRM</name>
<sequence length="240" mass="26706">MDIKLIAARKSLEFPVDGLRLTAISTPDTLDAIRNLVRFQWVQIAQPMETFGLVAPVIPPGVVFNSGSWTDPTHGSVFVRFLHIEQTRIVMDIAGPSEVLIGLGEAVVKTIRDVARVFDEGPALTDPETELHYSEMTIQLPAPLSMILPLPLRQLWSQSIPDEANQLLSTTLYMDRHMPDTPYGGDRLASPIKSQGYRLSLRKGINPAAHVYFSGAPLNTDAHRAYLMKVHEIVQQHMHP</sequence>
<organism evidence="1 2">
    <name type="scientific">Sulfobacillus benefaciens</name>
    <dbReference type="NCBI Taxonomy" id="453960"/>
    <lineage>
        <taxon>Bacteria</taxon>
        <taxon>Bacillati</taxon>
        <taxon>Bacillota</taxon>
        <taxon>Clostridia</taxon>
        <taxon>Eubacteriales</taxon>
        <taxon>Clostridiales Family XVII. Incertae Sedis</taxon>
        <taxon>Sulfobacillus</taxon>
    </lineage>
</organism>
<comment type="caution">
    <text evidence="1">The sequence shown here is derived from an EMBL/GenBank/DDBJ whole genome shotgun (WGS) entry which is preliminary data.</text>
</comment>
<evidence type="ECO:0000313" key="2">
    <source>
        <dbReference type="Proteomes" id="UP000242699"/>
    </source>
</evidence>
<accession>A0A2T2WU33</accession>
<dbReference type="Proteomes" id="UP000242699">
    <property type="component" value="Unassembled WGS sequence"/>
</dbReference>
<proteinExistence type="predicted"/>
<dbReference type="EMBL" id="PXYT01000050">
    <property type="protein sequence ID" value="PSR25740.1"/>
    <property type="molecule type" value="Genomic_DNA"/>
</dbReference>
<evidence type="ECO:0000313" key="1">
    <source>
        <dbReference type="EMBL" id="PSR25740.1"/>
    </source>
</evidence>
<protein>
    <submittedName>
        <fullName evidence="1">Uncharacterized protein</fullName>
    </submittedName>
</protein>
<dbReference type="AlphaFoldDB" id="A0A2T2WU33"/>